<reference evidence="3 4" key="1">
    <citation type="journal article" date="2011" name="Cell">
        <title>The monarch butterfly genome yields insights into long-distance migration.</title>
        <authorList>
            <person name="Zhan S."/>
            <person name="Merlin C."/>
            <person name="Boore J.L."/>
            <person name="Reppert S.M."/>
        </authorList>
    </citation>
    <scope>NUCLEOTIDE SEQUENCE [LARGE SCALE GENOMIC DNA]</scope>
    <source>
        <strain evidence="3">F-2</strain>
    </source>
</reference>
<dbReference type="KEGG" id="dpl:KGM_215786"/>
<evidence type="ECO:0000256" key="2">
    <source>
        <dbReference type="SAM" id="SignalP"/>
    </source>
</evidence>
<evidence type="ECO:0000313" key="4">
    <source>
        <dbReference type="Proteomes" id="UP000007151"/>
    </source>
</evidence>
<dbReference type="Proteomes" id="UP000007151">
    <property type="component" value="Unassembled WGS sequence"/>
</dbReference>
<organism evidence="3 4">
    <name type="scientific">Danaus plexippus plexippus</name>
    <dbReference type="NCBI Taxonomy" id="278856"/>
    <lineage>
        <taxon>Eukaryota</taxon>
        <taxon>Metazoa</taxon>
        <taxon>Ecdysozoa</taxon>
        <taxon>Arthropoda</taxon>
        <taxon>Hexapoda</taxon>
        <taxon>Insecta</taxon>
        <taxon>Pterygota</taxon>
        <taxon>Neoptera</taxon>
        <taxon>Endopterygota</taxon>
        <taxon>Lepidoptera</taxon>
        <taxon>Glossata</taxon>
        <taxon>Ditrysia</taxon>
        <taxon>Papilionoidea</taxon>
        <taxon>Nymphalidae</taxon>
        <taxon>Danainae</taxon>
        <taxon>Danaini</taxon>
        <taxon>Danaina</taxon>
        <taxon>Danaus</taxon>
        <taxon>Danaus</taxon>
    </lineage>
</organism>
<protein>
    <submittedName>
        <fullName evidence="3">Uncharacterized protein</fullName>
    </submittedName>
</protein>
<comment type="caution">
    <text evidence="3">The sequence shown here is derived from an EMBL/GenBank/DDBJ whole genome shotgun (WGS) entry which is preliminary data.</text>
</comment>
<feature type="chain" id="PRO_5043332695" evidence="2">
    <location>
        <begin position="17"/>
        <end position="270"/>
    </location>
</feature>
<gene>
    <name evidence="3" type="ORF">KGM_215786</name>
</gene>
<evidence type="ECO:0000313" key="3">
    <source>
        <dbReference type="EMBL" id="OWR54766.1"/>
    </source>
</evidence>
<dbReference type="EMBL" id="AGBW02007682">
    <property type="protein sequence ID" value="OWR54766.1"/>
    <property type="molecule type" value="Genomic_DNA"/>
</dbReference>
<proteinExistence type="predicted"/>
<keyword evidence="4" id="KW-1185">Reference proteome</keyword>
<keyword evidence="2" id="KW-0732">Signal</keyword>
<feature type="signal peptide" evidence="2">
    <location>
        <begin position="1"/>
        <end position="16"/>
    </location>
</feature>
<feature type="compositionally biased region" description="Pro residues" evidence="1">
    <location>
        <begin position="215"/>
        <end position="224"/>
    </location>
</feature>
<evidence type="ECO:0000256" key="1">
    <source>
        <dbReference type="SAM" id="MobiDB-lite"/>
    </source>
</evidence>
<dbReference type="eggNOG" id="ENOG502RTG6">
    <property type="taxonomic scope" value="Eukaryota"/>
</dbReference>
<name>A0A212FM07_DANPL</name>
<feature type="compositionally biased region" description="Acidic residues" evidence="1">
    <location>
        <begin position="260"/>
        <end position="270"/>
    </location>
</feature>
<sequence>MKVFLLLICAVASTTASNAVAWPGAIPVASTHVKTIIPAQIDSIGYSTSQYLNAIPTQLAHQQHFGYQIALPGYHPYQPVLSASYIPSNSFLYPSFAPVVPQVPSVPVQPPQTVPSRPAEQPQGDEDSAVVDSADFPSGQQQPSGDRPQSQQPQPPIQNNPSQTSLDSKNMPAVSQIPQFSGPFPQYPGQNSQFPGQLPSFPQIPQIGSNFPQLPQLPQPPQFPQNPQLPMNPLFPQPPSPSSPSSPSLPLPDSGAQSNNDEDSVSVDSA</sequence>
<feature type="region of interest" description="Disordered" evidence="1">
    <location>
        <begin position="106"/>
        <end position="270"/>
    </location>
</feature>
<dbReference type="AlphaFoldDB" id="A0A212FM07"/>
<feature type="compositionally biased region" description="Pro residues" evidence="1">
    <location>
        <begin position="233"/>
        <end position="250"/>
    </location>
</feature>
<accession>A0A212FM07</accession>
<dbReference type="OrthoDB" id="6930401at2759"/>
<feature type="compositionally biased region" description="Low complexity" evidence="1">
    <location>
        <begin position="137"/>
        <end position="152"/>
    </location>
</feature>